<evidence type="ECO:0000313" key="3">
    <source>
        <dbReference type="Proteomes" id="UP000663844"/>
    </source>
</evidence>
<dbReference type="InterPro" id="IPR011990">
    <property type="entry name" value="TPR-like_helical_dom_sf"/>
</dbReference>
<sequence length="436" mass="51552">MHEKDGIISGLGRQNMTTDDNWTNPWWSRLLEILCQLPYLDNSHVRLVNESKTYYSEKEAELRILDEFKSDYTPEKAVYWQKLHECCRMLIHDLNTTSMMQTNIIFKELCNLFPLENDWLEAHRYHCLGICCKEHPSHYPEPESVYYEKAINIWKNYQNDNELNVDIDIGDIQLALAHCQMKHSNSDVKLLDPTIASYILSLAKPMTEIERAVIYGKISKTYLLKRSYSNKENEAYDAHLVSDDTKEMLKYRNLELQETLRFCNPADKKVIELYTGIVYMQKLAGYYDEALVSYEKIIQYYMGLKNETDRHIRLWEEYRAVVEIYRDFKQDYSAALNYQLLVIENMAKLYSMTVDKKNADYWTLKNIQSNKSSIAQAYFDLADIYIEMDEFKLARENLLISKKLYEENADCIWCVDDTELIAIEEKLLTLESLCED</sequence>
<dbReference type="Proteomes" id="UP000663844">
    <property type="component" value="Unassembled WGS sequence"/>
</dbReference>
<gene>
    <name evidence="1" type="ORF">JYZ213_LOCUS6301</name>
    <name evidence="2" type="ORF">OXD698_LOCUS10157</name>
</gene>
<evidence type="ECO:0008006" key="4">
    <source>
        <dbReference type="Google" id="ProtNLM"/>
    </source>
</evidence>
<evidence type="ECO:0000313" key="1">
    <source>
        <dbReference type="EMBL" id="CAF0820819.1"/>
    </source>
</evidence>
<proteinExistence type="predicted"/>
<comment type="caution">
    <text evidence="2">The sequence shown here is derived from an EMBL/GenBank/DDBJ whole genome shotgun (WGS) entry which is preliminary data.</text>
</comment>
<name>A0A818S9Q8_9BILA</name>
<dbReference type="SUPFAM" id="SSF48452">
    <property type="entry name" value="TPR-like"/>
    <property type="match status" value="1"/>
</dbReference>
<dbReference type="EMBL" id="CAJNOG010000039">
    <property type="protein sequence ID" value="CAF0820819.1"/>
    <property type="molecule type" value="Genomic_DNA"/>
</dbReference>
<reference evidence="2" key="1">
    <citation type="submission" date="2021-02" db="EMBL/GenBank/DDBJ databases">
        <authorList>
            <person name="Nowell W R."/>
        </authorList>
    </citation>
    <scope>NUCLEOTIDE SEQUENCE</scope>
</reference>
<evidence type="ECO:0000313" key="2">
    <source>
        <dbReference type="EMBL" id="CAF3669636.1"/>
    </source>
</evidence>
<dbReference type="EMBL" id="CAJOAZ010000532">
    <property type="protein sequence ID" value="CAF3669636.1"/>
    <property type="molecule type" value="Genomic_DNA"/>
</dbReference>
<organism evidence="2 3">
    <name type="scientific">Adineta steineri</name>
    <dbReference type="NCBI Taxonomy" id="433720"/>
    <lineage>
        <taxon>Eukaryota</taxon>
        <taxon>Metazoa</taxon>
        <taxon>Spiralia</taxon>
        <taxon>Gnathifera</taxon>
        <taxon>Rotifera</taxon>
        <taxon>Eurotatoria</taxon>
        <taxon>Bdelloidea</taxon>
        <taxon>Adinetida</taxon>
        <taxon>Adinetidae</taxon>
        <taxon>Adineta</taxon>
    </lineage>
</organism>
<protein>
    <recommendedName>
        <fullName evidence="4">Tetratricopeptide repeat protein</fullName>
    </recommendedName>
</protein>
<dbReference type="Proteomes" id="UP000663845">
    <property type="component" value="Unassembled WGS sequence"/>
</dbReference>
<accession>A0A818S9Q8</accession>
<dbReference type="AlphaFoldDB" id="A0A818S9Q8"/>